<dbReference type="STRING" id="1194083.BN12_530034"/>
<dbReference type="InterPro" id="IPR006530">
    <property type="entry name" value="YD"/>
</dbReference>
<name>A0A077M6M9_9MICO</name>
<dbReference type="InterPro" id="IPR031325">
    <property type="entry name" value="RHS_repeat"/>
</dbReference>
<dbReference type="NCBIfam" id="TIGR01643">
    <property type="entry name" value="YD_repeat_2x"/>
    <property type="match status" value="1"/>
</dbReference>
<evidence type="ECO:0000313" key="2">
    <source>
        <dbReference type="Proteomes" id="UP000035721"/>
    </source>
</evidence>
<protein>
    <recommendedName>
        <fullName evidence="3">YD repeat-containing protein</fullName>
    </recommendedName>
</protein>
<evidence type="ECO:0008006" key="3">
    <source>
        <dbReference type="Google" id="ProtNLM"/>
    </source>
</evidence>
<evidence type="ECO:0000313" key="1">
    <source>
        <dbReference type="EMBL" id="CCH79700.1"/>
    </source>
</evidence>
<reference evidence="1 2" key="1">
    <citation type="journal article" date="2013" name="ISME J.">
        <title>A metabolic model for members of the genus Tetrasphaera involved in enhanced biological phosphorus removal.</title>
        <authorList>
            <person name="Kristiansen R."/>
            <person name="Nguyen H.T.T."/>
            <person name="Saunders A.M."/>
            <person name="Nielsen J.L."/>
            <person name="Wimmer R."/>
            <person name="Le V.Q."/>
            <person name="McIlroy S.J."/>
            <person name="Petrovski S."/>
            <person name="Seviour R.J."/>
            <person name="Calteau A."/>
            <person name="Nielsen K.L."/>
            <person name="Nielsen P.H."/>
        </authorList>
    </citation>
    <scope>NUCLEOTIDE SEQUENCE [LARGE SCALE GENOMIC DNA]</scope>
    <source>
        <strain evidence="1 2">T1-X7</strain>
    </source>
</reference>
<dbReference type="EMBL" id="CAJB01000385">
    <property type="protein sequence ID" value="CCH79700.1"/>
    <property type="molecule type" value="Genomic_DNA"/>
</dbReference>
<gene>
    <name evidence="1" type="ORF">BN12_530034</name>
</gene>
<dbReference type="OrthoDB" id="5150353at2"/>
<dbReference type="Proteomes" id="UP000035721">
    <property type="component" value="Unassembled WGS sequence"/>
</dbReference>
<dbReference type="Gene3D" id="2.180.10.10">
    <property type="entry name" value="RHS repeat-associated core"/>
    <property type="match status" value="1"/>
</dbReference>
<dbReference type="AlphaFoldDB" id="A0A077M6M9"/>
<keyword evidence="2" id="KW-1185">Reference proteome</keyword>
<organism evidence="1 2">
    <name type="scientific">Nostocoides japonicum T1-X7</name>
    <dbReference type="NCBI Taxonomy" id="1194083"/>
    <lineage>
        <taxon>Bacteria</taxon>
        <taxon>Bacillati</taxon>
        <taxon>Actinomycetota</taxon>
        <taxon>Actinomycetes</taxon>
        <taxon>Micrococcales</taxon>
        <taxon>Intrasporangiaceae</taxon>
        <taxon>Nostocoides</taxon>
    </lineage>
</organism>
<accession>A0A077M6M9</accession>
<sequence>MTRSSRTGRWGCTATVVVRTRGSSIWAPAGTVTTATTGSAVTSYGYDADGRTTTVTPAGGAGTGYTWDAEGYLAVSTGPAGDTSNIYDADGALLIAKDATGSTLYPDATTEIRQPETIASRAETPRDELSTHAGSQCCLSLAKSTSGGRGASCAADPRRCGALP</sequence>
<dbReference type="Pfam" id="PF05593">
    <property type="entry name" value="RHS_repeat"/>
    <property type="match status" value="1"/>
</dbReference>
<comment type="caution">
    <text evidence="1">The sequence shown here is derived from an EMBL/GenBank/DDBJ whole genome shotgun (WGS) entry which is preliminary data.</text>
</comment>
<proteinExistence type="predicted"/>